<feature type="domain" description="WD-like" evidence="2">
    <location>
        <begin position="74"/>
        <end position="278"/>
    </location>
</feature>
<keyword evidence="1" id="KW-0732">Signal</keyword>
<dbReference type="OrthoDB" id="3705032at2759"/>
<keyword evidence="4" id="KW-1185">Reference proteome</keyword>
<dbReference type="Pfam" id="PF20493">
    <property type="entry name" value="WD-like_fungi"/>
    <property type="match status" value="1"/>
</dbReference>
<evidence type="ECO:0000313" key="3">
    <source>
        <dbReference type="EMBL" id="KAG5949150.1"/>
    </source>
</evidence>
<accession>A0A9P7MJT9</accession>
<dbReference type="AlphaFoldDB" id="A0A9P7MJT9"/>
<dbReference type="EMBL" id="SRPO01000008">
    <property type="protein sequence ID" value="KAG5949150.1"/>
    <property type="molecule type" value="Genomic_DNA"/>
</dbReference>
<dbReference type="InterPro" id="IPR046925">
    <property type="entry name" value="WD-like_fungi"/>
</dbReference>
<gene>
    <name evidence="3" type="ORF">E4U60_007286</name>
</gene>
<sequence length="279" mass="29511">MQLPSNLGLLSLWVLGSMAVVDSQGNTLDYTDSIRALSFGNIEMKSSGASSGEIWFNVTGFAADKLPHVQQDVGIYTMDNLEPLRIVAGLGQEAAQQGKWGDLVYLYNVFSMNGHLDYAKATSSQMQDGLLAAVTKSDGSGAADQDLITEYIKTSSSPALAAAYGSLLTISAASQHPPRWTRKTCSSAHQAVKSACRSLVESIHFNASVKTGGPRSICQSGCCISWSANATFQIQNLYNAANYCVSTCGTATVSCEVYGVSLQGTIVDQCLSNRATGCT</sequence>
<reference evidence="3 4" key="1">
    <citation type="journal article" date="2020" name="bioRxiv">
        <title>Whole genome comparisons of ergot fungi reveals the divergence and evolution of species within the genus Claviceps are the result of varying mechanisms driving genome evolution and host range expansion.</title>
        <authorList>
            <person name="Wyka S.A."/>
            <person name="Mondo S.J."/>
            <person name="Liu M."/>
            <person name="Dettman J."/>
            <person name="Nalam V."/>
            <person name="Broders K.D."/>
        </authorList>
    </citation>
    <scope>NUCLEOTIDE SEQUENCE [LARGE SCALE GENOMIC DNA]</scope>
    <source>
        <strain evidence="3 4">CCC 1485</strain>
    </source>
</reference>
<feature type="chain" id="PRO_5040384175" description="WD-like domain-containing protein" evidence="1">
    <location>
        <begin position="24"/>
        <end position="279"/>
    </location>
</feature>
<name>A0A9P7MJT9_9HYPO</name>
<protein>
    <recommendedName>
        <fullName evidence="2">WD-like domain-containing protein</fullName>
    </recommendedName>
</protein>
<organism evidence="3 4">
    <name type="scientific">Claviceps pazoutovae</name>
    <dbReference type="NCBI Taxonomy" id="1649127"/>
    <lineage>
        <taxon>Eukaryota</taxon>
        <taxon>Fungi</taxon>
        <taxon>Dikarya</taxon>
        <taxon>Ascomycota</taxon>
        <taxon>Pezizomycotina</taxon>
        <taxon>Sordariomycetes</taxon>
        <taxon>Hypocreomycetidae</taxon>
        <taxon>Hypocreales</taxon>
        <taxon>Clavicipitaceae</taxon>
        <taxon>Claviceps</taxon>
    </lineage>
</organism>
<evidence type="ECO:0000256" key="1">
    <source>
        <dbReference type="SAM" id="SignalP"/>
    </source>
</evidence>
<feature type="signal peptide" evidence="1">
    <location>
        <begin position="1"/>
        <end position="23"/>
    </location>
</feature>
<evidence type="ECO:0000313" key="4">
    <source>
        <dbReference type="Proteomes" id="UP000706124"/>
    </source>
</evidence>
<proteinExistence type="predicted"/>
<evidence type="ECO:0000259" key="2">
    <source>
        <dbReference type="Pfam" id="PF20493"/>
    </source>
</evidence>
<comment type="caution">
    <text evidence="3">The sequence shown here is derived from an EMBL/GenBank/DDBJ whole genome shotgun (WGS) entry which is preliminary data.</text>
</comment>
<dbReference type="Proteomes" id="UP000706124">
    <property type="component" value="Unassembled WGS sequence"/>
</dbReference>